<protein>
    <submittedName>
        <fullName evidence="2">Uncharacterized LOC103375386</fullName>
    </submittedName>
</protein>
<name>A0A3B5A8A7_9TELE</name>
<dbReference type="GO" id="GO:0043539">
    <property type="term" value="F:protein serine/threonine kinase activator activity"/>
    <property type="evidence" value="ECO:0007669"/>
    <property type="project" value="TreeGrafter"/>
</dbReference>
<accession>A0A3B5A8A7</accession>
<evidence type="ECO:0000256" key="1">
    <source>
        <dbReference type="SAM" id="MobiDB-lite"/>
    </source>
</evidence>
<dbReference type="GO" id="GO:2000001">
    <property type="term" value="P:regulation of DNA damage checkpoint"/>
    <property type="evidence" value="ECO:0007669"/>
    <property type="project" value="TreeGrafter"/>
</dbReference>
<reference evidence="2" key="1">
    <citation type="submission" date="2023-09" db="UniProtKB">
        <authorList>
            <consortium name="Ensembl"/>
        </authorList>
    </citation>
    <scope>IDENTIFICATION</scope>
</reference>
<evidence type="ECO:0000313" key="2">
    <source>
        <dbReference type="Ensembl" id="ENSSPAP00000016611.1"/>
    </source>
</evidence>
<feature type="region of interest" description="Disordered" evidence="1">
    <location>
        <begin position="340"/>
        <end position="405"/>
    </location>
</feature>
<feature type="region of interest" description="Disordered" evidence="1">
    <location>
        <begin position="289"/>
        <end position="323"/>
    </location>
</feature>
<dbReference type="InterPro" id="IPR029406">
    <property type="entry name" value="ETAA1"/>
</dbReference>
<feature type="region of interest" description="Disordered" evidence="1">
    <location>
        <begin position="460"/>
        <end position="482"/>
    </location>
</feature>
<dbReference type="GO" id="GO:0043596">
    <property type="term" value="C:nuclear replication fork"/>
    <property type="evidence" value="ECO:0007669"/>
    <property type="project" value="TreeGrafter"/>
</dbReference>
<sequence>MSSCESCPLQKLLTSALEVLDWSRGVLNQVHLNELTQPLHQNLSIRTSSSESLHQNLSIRTSSSESLHQNLSIRTSPSGPMGQNDGDLQQDIIWDAASPSPRRLGKRGKKQTAGVVDISEIVSRIAPKHGRPTVAEPTLQQWIGDSATIPCTPDLQPPRPRKKPNAVEDLLKLARQFDLNLFHQDEEEEEEENQNQQNPELLSEEVLVFGSTAARPDVQLRLDQHLEDDLDLLFDGPTQQVSRHLSQASPVGAALASSRGPTEFEDDWENDDLLNDSLLLEMTQNPQNFAAPKHCSTQKPNQVTPAAAGATSQPAGSRVGKENLWPRPTFKLETHPGFSARGILTDTRTEQQNSGTTARDGRFPDESGSQLTKDTCWWNTVKPEPQNPEVHQKLSRKPAASSNLDQDLDQDLDSLFSLDPVWDDPTDDDLLCEMCEHLENQIHGLDKVLSNQRAALQPTSRTWDNPIQPPQKHSAGPSGPSQHHVIKENFTFKRPINPVSMTTNYKGFRCFSSAAKCSAAEIELKKQQAMDRRRQRLQAQNLQAPTRQSRIDPTEQNRISCLF</sequence>
<feature type="region of interest" description="Disordered" evidence="1">
    <location>
        <begin position="54"/>
        <end position="87"/>
    </location>
</feature>
<dbReference type="GO" id="GO:0006974">
    <property type="term" value="P:DNA damage response"/>
    <property type="evidence" value="ECO:0007669"/>
    <property type="project" value="TreeGrafter"/>
</dbReference>
<dbReference type="Pfam" id="PF15350">
    <property type="entry name" value="ETAA1"/>
    <property type="match status" value="1"/>
</dbReference>
<feature type="compositionally biased region" description="Polar residues" evidence="1">
    <location>
        <begin position="54"/>
        <end position="78"/>
    </location>
</feature>
<feature type="region of interest" description="Disordered" evidence="1">
    <location>
        <begin position="243"/>
        <end position="265"/>
    </location>
</feature>
<feature type="compositionally biased region" description="Polar residues" evidence="1">
    <location>
        <begin position="295"/>
        <end position="315"/>
    </location>
</feature>
<dbReference type="GO" id="GO:0031297">
    <property type="term" value="P:replication fork processing"/>
    <property type="evidence" value="ECO:0007669"/>
    <property type="project" value="TreeGrafter"/>
</dbReference>
<dbReference type="AlphaFoldDB" id="A0A3B5A8A7"/>
<dbReference type="PANTHER" id="PTHR16434">
    <property type="entry name" value="EWING'S TUMOR-ASSOCIATED ANTIGEN 1 ETAA1"/>
    <property type="match status" value="1"/>
</dbReference>
<dbReference type="Ensembl" id="ENSSPAT00000016874.1">
    <property type="protein sequence ID" value="ENSSPAP00000016611.1"/>
    <property type="gene ID" value="ENSSPAG00000012526.1"/>
</dbReference>
<dbReference type="GeneTree" id="ENSGT00390000009597"/>
<proteinExistence type="predicted"/>
<dbReference type="PANTHER" id="PTHR16434:SF4">
    <property type="entry name" value="ETAA1 ACTIVATOR OF ATR KINASE"/>
    <property type="match status" value="1"/>
</dbReference>
<dbReference type="STRING" id="144197.ENSSPAP00000016611"/>
<organism evidence="2">
    <name type="scientific">Stegastes partitus</name>
    <name type="common">bicolor damselfish</name>
    <dbReference type="NCBI Taxonomy" id="144197"/>
    <lineage>
        <taxon>Eukaryota</taxon>
        <taxon>Metazoa</taxon>
        <taxon>Chordata</taxon>
        <taxon>Craniata</taxon>
        <taxon>Vertebrata</taxon>
        <taxon>Euteleostomi</taxon>
        <taxon>Actinopterygii</taxon>
        <taxon>Neopterygii</taxon>
        <taxon>Teleostei</taxon>
        <taxon>Neoteleostei</taxon>
        <taxon>Acanthomorphata</taxon>
        <taxon>Ovalentaria</taxon>
        <taxon>Pomacentridae</taxon>
        <taxon>Stegastes</taxon>
    </lineage>
</organism>